<dbReference type="SUPFAM" id="SSF55729">
    <property type="entry name" value="Acyl-CoA N-acyltransferases (Nat)"/>
    <property type="match status" value="1"/>
</dbReference>
<accession>A0AAU7DRB4</accession>
<protein>
    <submittedName>
        <fullName evidence="4">GNAT family N-acetyltransferase</fullName>
    </submittedName>
</protein>
<evidence type="ECO:0000259" key="3">
    <source>
        <dbReference type="PROSITE" id="PS51186"/>
    </source>
</evidence>
<dbReference type="GO" id="GO:0016747">
    <property type="term" value="F:acyltransferase activity, transferring groups other than amino-acyl groups"/>
    <property type="evidence" value="ECO:0007669"/>
    <property type="project" value="InterPro"/>
</dbReference>
<dbReference type="InterPro" id="IPR016181">
    <property type="entry name" value="Acyl_CoA_acyltransferase"/>
</dbReference>
<dbReference type="CDD" id="cd04301">
    <property type="entry name" value="NAT_SF"/>
    <property type="match status" value="1"/>
</dbReference>
<dbReference type="InterPro" id="IPR000182">
    <property type="entry name" value="GNAT_dom"/>
</dbReference>
<keyword evidence="2" id="KW-0012">Acyltransferase</keyword>
<dbReference type="PROSITE" id="PS51186">
    <property type="entry name" value="GNAT"/>
    <property type="match status" value="1"/>
</dbReference>
<evidence type="ECO:0000256" key="2">
    <source>
        <dbReference type="ARBA" id="ARBA00023315"/>
    </source>
</evidence>
<sequence>MILETLDLNGTVFQVRKAQTADLNALIELMTNDPVRQAETFAPNASLDAYEAAFQAIDSDPAQLLVVVTDQDETVVATMQLTTIPGLARAGATRMQIEAVRVAQSQRGIGIGSAMIAWAVDHARHQGIDLVQLTSDNQRSDAHRFYERLGFAASHTGFKLKL</sequence>
<gene>
    <name evidence="4" type="ORF">V5R04_08185</name>
</gene>
<proteinExistence type="predicted"/>
<dbReference type="PANTHER" id="PTHR43877:SF2">
    <property type="entry name" value="AMINOALKYLPHOSPHONATE N-ACETYLTRANSFERASE-RELATED"/>
    <property type="match status" value="1"/>
</dbReference>
<feature type="domain" description="N-acetyltransferase" evidence="3">
    <location>
        <begin position="13"/>
        <end position="162"/>
    </location>
</feature>
<name>A0AAU7DRB4_9MICO</name>
<keyword evidence="1" id="KW-0808">Transferase</keyword>
<reference evidence="4" key="1">
    <citation type="submission" date="2024-02" db="EMBL/GenBank/DDBJ databases">
        <title>Tomenella chthoni gen. nov. sp. nov., a member of the family Jonesiaceae isolated from bat guano.</title>
        <authorList>
            <person name="Miller S.L."/>
            <person name="King J."/>
            <person name="Sankaranarayanan K."/>
            <person name="Lawson P.A."/>
        </authorList>
    </citation>
    <scope>NUCLEOTIDE SEQUENCE</scope>
    <source>
        <strain evidence="4">BS-20</strain>
    </source>
</reference>
<dbReference type="Pfam" id="PF00583">
    <property type="entry name" value="Acetyltransf_1"/>
    <property type="match status" value="1"/>
</dbReference>
<dbReference type="InterPro" id="IPR050832">
    <property type="entry name" value="Bact_Acetyltransf"/>
</dbReference>
<dbReference type="AlphaFoldDB" id="A0AAU7DRB4"/>
<dbReference type="PANTHER" id="PTHR43877">
    <property type="entry name" value="AMINOALKYLPHOSPHONATE N-ACETYLTRANSFERASE-RELATED-RELATED"/>
    <property type="match status" value="1"/>
</dbReference>
<dbReference type="EMBL" id="CP146203">
    <property type="protein sequence ID" value="XBH20234.1"/>
    <property type="molecule type" value="Genomic_DNA"/>
</dbReference>
<evidence type="ECO:0000256" key="1">
    <source>
        <dbReference type="ARBA" id="ARBA00022679"/>
    </source>
</evidence>
<organism evidence="4">
    <name type="scientific">Jonesiaceae bacterium BS-20</name>
    <dbReference type="NCBI Taxonomy" id="3120821"/>
    <lineage>
        <taxon>Bacteria</taxon>
        <taxon>Bacillati</taxon>
        <taxon>Actinomycetota</taxon>
        <taxon>Actinomycetes</taxon>
        <taxon>Micrococcales</taxon>
        <taxon>Jonesiaceae</taxon>
    </lineage>
</organism>
<dbReference type="Gene3D" id="3.40.630.30">
    <property type="match status" value="1"/>
</dbReference>
<evidence type="ECO:0000313" key="4">
    <source>
        <dbReference type="EMBL" id="XBH20234.1"/>
    </source>
</evidence>